<evidence type="ECO:0000313" key="2">
    <source>
        <dbReference type="EMBL" id="WRT65942.1"/>
    </source>
</evidence>
<feature type="transmembrane region" description="Helical" evidence="1">
    <location>
        <begin position="109"/>
        <end position="130"/>
    </location>
</feature>
<evidence type="ECO:0000313" key="3">
    <source>
        <dbReference type="Proteomes" id="UP001329825"/>
    </source>
</evidence>
<keyword evidence="1" id="KW-0472">Membrane</keyword>
<accession>A0ABZ1CX57</accession>
<dbReference type="GeneID" id="87955024"/>
<evidence type="ECO:0000256" key="1">
    <source>
        <dbReference type="SAM" id="Phobius"/>
    </source>
</evidence>
<proteinExistence type="predicted"/>
<reference evidence="2 3" key="1">
    <citation type="submission" date="2024-01" db="EMBL/GenBank/DDBJ databases">
        <title>Comparative genomics of Cryptococcus and Kwoniella reveals pathogenesis evolution and contrasting modes of karyotype evolution via chromosome fusion or intercentromeric recombination.</title>
        <authorList>
            <person name="Coelho M.A."/>
            <person name="David-Palma M."/>
            <person name="Shea T."/>
            <person name="Bowers K."/>
            <person name="McGinley-Smith S."/>
            <person name="Mohammad A.W."/>
            <person name="Gnirke A."/>
            <person name="Yurkov A.M."/>
            <person name="Nowrousian M."/>
            <person name="Sun S."/>
            <person name="Cuomo C.A."/>
            <person name="Heitman J."/>
        </authorList>
    </citation>
    <scope>NUCLEOTIDE SEQUENCE [LARGE SCALE GENOMIC DNA]</scope>
    <source>
        <strain evidence="2">CBS 11374</strain>
    </source>
</reference>
<protein>
    <submittedName>
        <fullName evidence="2">Uncharacterized protein</fullName>
    </submittedName>
</protein>
<dbReference type="EMBL" id="CP141883">
    <property type="protein sequence ID" value="WRT65942.1"/>
    <property type="molecule type" value="Genomic_DNA"/>
</dbReference>
<feature type="transmembrane region" description="Helical" evidence="1">
    <location>
        <begin position="51"/>
        <end position="69"/>
    </location>
</feature>
<dbReference type="Pfam" id="PF14087">
    <property type="entry name" value="DUF4267"/>
    <property type="match status" value="1"/>
</dbReference>
<organism evidence="2 3">
    <name type="scientific">Kwoniella shivajii</name>
    <dbReference type="NCBI Taxonomy" id="564305"/>
    <lineage>
        <taxon>Eukaryota</taxon>
        <taxon>Fungi</taxon>
        <taxon>Dikarya</taxon>
        <taxon>Basidiomycota</taxon>
        <taxon>Agaricomycotina</taxon>
        <taxon>Tremellomycetes</taxon>
        <taxon>Tremellales</taxon>
        <taxon>Cryptococcaceae</taxon>
        <taxon>Kwoniella</taxon>
    </lineage>
</organism>
<dbReference type="Proteomes" id="UP001329825">
    <property type="component" value="Chromosome 3"/>
</dbReference>
<keyword evidence="3" id="KW-1185">Reference proteome</keyword>
<sequence>MAAVSGLTTYHKYIAGGLGLVFTGLGLAGIYDPLNQSHAFGLVNSTNKEITFYPGLSARNISAGLYIFYMINQNNNQKRNLGVFLLVWTITSWTDYMICLNAQSRGEQVNMGFSHAITAVLTTVFATRLLEVW</sequence>
<name>A0ABZ1CX57_9TREE</name>
<feature type="transmembrane region" description="Helical" evidence="1">
    <location>
        <begin position="12"/>
        <end position="31"/>
    </location>
</feature>
<keyword evidence="1" id="KW-1133">Transmembrane helix</keyword>
<keyword evidence="1" id="KW-0812">Transmembrane</keyword>
<dbReference type="RefSeq" id="XP_062790682.1">
    <property type="nucleotide sequence ID" value="XM_062934631.1"/>
</dbReference>
<dbReference type="InterPro" id="IPR025363">
    <property type="entry name" value="DUF4267"/>
</dbReference>
<feature type="transmembrane region" description="Helical" evidence="1">
    <location>
        <begin position="81"/>
        <end position="103"/>
    </location>
</feature>
<gene>
    <name evidence="2" type="ORF">IL334_002893</name>
</gene>